<dbReference type="InterPro" id="IPR012373">
    <property type="entry name" value="Ferrdict_sens_TM"/>
</dbReference>
<dbReference type="GO" id="GO:0016989">
    <property type="term" value="F:sigma factor antagonist activity"/>
    <property type="evidence" value="ECO:0007669"/>
    <property type="project" value="TreeGrafter"/>
</dbReference>
<accession>Q1YUD9</accession>
<feature type="domain" description="FecR N-terminal" evidence="3">
    <location>
        <begin position="14"/>
        <end position="54"/>
    </location>
</feature>
<dbReference type="AlphaFoldDB" id="Q1YUD9"/>
<feature type="domain" description="FecR protein" evidence="2">
    <location>
        <begin position="132"/>
        <end position="223"/>
    </location>
</feature>
<keyword evidence="5" id="KW-1185">Reference proteome</keyword>
<dbReference type="Gene3D" id="2.60.120.1440">
    <property type="match status" value="1"/>
</dbReference>
<comment type="caution">
    <text evidence="4">The sequence shown here is derived from an EMBL/GenBank/DDBJ whole genome shotgun (WGS) entry which is preliminary data.</text>
</comment>
<dbReference type="STRING" id="314287.GB2207_09921"/>
<keyword evidence="1" id="KW-0812">Transmembrane</keyword>
<dbReference type="PANTHER" id="PTHR30273:SF2">
    <property type="entry name" value="PROTEIN FECR"/>
    <property type="match status" value="1"/>
</dbReference>
<organism evidence="4 5">
    <name type="scientific">gamma proteobacterium HTCC2207</name>
    <dbReference type="NCBI Taxonomy" id="314287"/>
    <lineage>
        <taxon>Bacteria</taxon>
        <taxon>Pseudomonadati</taxon>
        <taxon>Pseudomonadota</taxon>
        <taxon>Gammaproteobacteria</taxon>
        <taxon>Cellvibrionales</taxon>
        <taxon>Porticoccaceae</taxon>
        <taxon>SAR92 clade</taxon>
    </lineage>
</organism>
<evidence type="ECO:0000256" key="1">
    <source>
        <dbReference type="SAM" id="Phobius"/>
    </source>
</evidence>
<keyword evidence="1" id="KW-1133">Transmembrane helix</keyword>
<dbReference type="PIRSF" id="PIRSF018266">
    <property type="entry name" value="FecR"/>
    <property type="match status" value="1"/>
</dbReference>
<dbReference type="OrthoDB" id="9771237at2"/>
<feature type="transmembrane region" description="Helical" evidence="1">
    <location>
        <begin position="105"/>
        <end position="124"/>
    </location>
</feature>
<proteinExistence type="predicted"/>
<dbReference type="HOGENOM" id="CLU_050192_0_2_6"/>
<dbReference type="eggNOG" id="COG3712">
    <property type="taxonomic scope" value="Bacteria"/>
</dbReference>
<evidence type="ECO:0000259" key="3">
    <source>
        <dbReference type="Pfam" id="PF16220"/>
    </source>
</evidence>
<sequence>MSEIYMQFSDQVNQQAAEWFTLMQSGDVSASDREALQAWLAEHSDHDKAFKQMELLWQDLGDVADTAEGRALRQSVESESIAARLQQLLMAPLINLKNIFSVPTYAMALAVVCIAVGALMLPIAKEPVTVYYSTQHGEIKTIVLADNSEITLGAKSAIRTHISESDRTVELLNGEAFFDIAKDRQKPFSVAVNDVLIEVVGTQFNVQKIRDAVNVAVLEGIVKVFEQAASQTVSLPDVVLTAGQKVVKSNDRAFESVTAVSSSDLGAWRLGRLIYRDISLADIVADAGRYFDGKIILQSDDLDEVKVTMTLRTDQVGQLPEMLAQTLPLKVQVISEKLILLKK</sequence>
<dbReference type="PANTHER" id="PTHR30273">
    <property type="entry name" value="PERIPLASMIC SIGNAL SENSOR AND SIGMA FACTOR ACTIVATOR FECR-RELATED"/>
    <property type="match status" value="1"/>
</dbReference>
<protein>
    <submittedName>
        <fullName evidence="4">Sigma factor regulatory protein, FecR/PupR family protein</fullName>
    </submittedName>
</protein>
<dbReference type="Pfam" id="PF16220">
    <property type="entry name" value="DUF4880"/>
    <property type="match status" value="1"/>
</dbReference>
<dbReference type="Proteomes" id="UP000005555">
    <property type="component" value="Unassembled WGS sequence"/>
</dbReference>
<name>Q1YUD9_9GAMM</name>
<evidence type="ECO:0000313" key="4">
    <source>
        <dbReference type="EMBL" id="EAS48119.1"/>
    </source>
</evidence>
<dbReference type="InterPro" id="IPR006860">
    <property type="entry name" value="FecR"/>
</dbReference>
<evidence type="ECO:0000259" key="2">
    <source>
        <dbReference type="Pfam" id="PF04773"/>
    </source>
</evidence>
<evidence type="ECO:0000313" key="5">
    <source>
        <dbReference type="Proteomes" id="UP000005555"/>
    </source>
</evidence>
<gene>
    <name evidence="4" type="ORF">GB2207_09921</name>
</gene>
<dbReference type="Pfam" id="PF04773">
    <property type="entry name" value="FecR"/>
    <property type="match status" value="1"/>
</dbReference>
<dbReference type="Gene3D" id="3.55.50.30">
    <property type="match status" value="1"/>
</dbReference>
<keyword evidence="1" id="KW-0472">Membrane</keyword>
<dbReference type="InterPro" id="IPR032623">
    <property type="entry name" value="FecR_N"/>
</dbReference>
<dbReference type="EMBL" id="AAPI01000001">
    <property type="protein sequence ID" value="EAS48119.1"/>
    <property type="molecule type" value="Genomic_DNA"/>
</dbReference>
<reference evidence="4 5" key="1">
    <citation type="submission" date="2006-03" db="EMBL/GenBank/DDBJ databases">
        <authorList>
            <person name="Giovannoni S.J."/>
            <person name="Cho J.-C."/>
            <person name="Ferriera S."/>
            <person name="Johnson J."/>
            <person name="Kravitz S."/>
            <person name="Halpern A."/>
            <person name="Remington K."/>
            <person name="Beeson K."/>
            <person name="Tran B."/>
            <person name="Rogers Y.-H."/>
            <person name="Friedman R."/>
            <person name="Venter J.C."/>
        </authorList>
    </citation>
    <scope>NUCLEOTIDE SEQUENCE [LARGE SCALE GENOMIC DNA]</scope>
    <source>
        <strain evidence="4 5">HTCC2207</strain>
    </source>
</reference>